<reference evidence="1" key="1">
    <citation type="journal article" date="2023" name="Mol. Ecol. Resour.">
        <title>Chromosome-level genome assembly of a triploid poplar Populus alba 'Berolinensis'.</title>
        <authorList>
            <person name="Chen S."/>
            <person name="Yu Y."/>
            <person name="Wang X."/>
            <person name="Wang S."/>
            <person name="Zhang T."/>
            <person name="Zhou Y."/>
            <person name="He R."/>
            <person name="Meng N."/>
            <person name="Wang Y."/>
            <person name="Liu W."/>
            <person name="Liu Z."/>
            <person name="Liu J."/>
            <person name="Guo Q."/>
            <person name="Huang H."/>
            <person name="Sederoff R.R."/>
            <person name="Wang G."/>
            <person name="Qu G."/>
            <person name="Chen S."/>
        </authorList>
    </citation>
    <scope>NUCLEOTIDE SEQUENCE</scope>
    <source>
        <strain evidence="1">SC-2020</strain>
    </source>
</reference>
<organism evidence="1 2">
    <name type="scientific">Populus alba x Populus x berolinensis</name>
    <dbReference type="NCBI Taxonomy" id="444605"/>
    <lineage>
        <taxon>Eukaryota</taxon>
        <taxon>Viridiplantae</taxon>
        <taxon>Streptophyta</taxon>
        <taxon>Embryophyta</taxon>
        <taxon>Tracheophyta</taxon>
        <taxon>Spermatophyta</taxon>
        <taxon>Magnoliopsida</taxon>
        <taxon>eudicotyledons</taxon>
        <taxon>Gunneridae</taxon>
        <taxon>Pentapetalae</taxon>
        <taxon>rosids</taxon>
        <taxon>fabids</taxon>
        <taxon>Malpighiales</taxon>
        <taxon>Salicaceae</taxon>
        <taxon>Saliceae</taxon>
        <taxon>Populus</taxon>
    </lineage>
</organism>
<comment type="caution">
    <text evidence="1">The sequence shown here is derived from an EMBL/GenBank/DDBJ whole genome shotgun (WGS) entry which is preliminary data.</text>
</comment>
<proteinExistence type="predicted"/>
<accession>A0AAD6Q904</accession>
<evidence type="ECO:0000313" key="1">
    <source>
        <dbReference type="EMBL" id="KAJ6983377.1"/>
    </source>
</evidence>
<dbReference type="EMBL" id="JAQIZT010000010">
    <property type="protein sequence ID" value="KAJ6983377.1"/>
    <property type="molecule type" value="Genomic_DNA"/>
</dbReference>
<gene>
    <name evidence="1" type="ORF">NC653_026245</name>
</gene>
<protein>
    <submittedName>
        <fullName evidence="1">Uncharacterized protein</fullName>
    </submittedName>
</protein>
<evidence type="ECO:0000313" key="2">
    <source>
        <dbReference type="Proteomes" id="UP001164929"/>
    </source>
</evidence>
<name>A0AAD6Q904_9ROSI</name>
<sequence length="60" mass="6861">MEEMSNPIAKSCMIDDSIKQPSSFLSIQPKRALLFMPPFATLKISTHRQQRSKLKILKSL</sequence>
<dbReference type="AlphaFoldDB" id="A0AAD6Q904"/>
<dbReference type="Proteomes" id="UP001164929">
    <property type="component" value="Chromosome 10"/>
</dbReference>
<keyword evidence="2" id="KW-1185">Reference proteome</keyword>